<gene>
    <name evidence="1" type="ORF">ACERLL_16855</name>
</gene>
<dbReference type="RefSeq" id="WP_373657269.1">
    <property type="nucleotide sequence ID" value="NZ_JBGUAW010000015.1"/>
</dbReference>
<accession>A0ABV4TYS6</accession>
<dbReference type="EMBL" id="JBGUAW010000015">
    <property type="protein sequence ID" value="MFA9462479.1"/>
    <property type="molecule type" value="Genomic_DNA"/>
</dbReference>
<keyword evidence="2" id="KW-1185">Reference proteome</keyword>
<protein>
    <submittedName>
        <fullName evidence="1">Uncharacterized protein</fullName>
    </submittedName>
</protein>
<organism evidence="1 2">
    <name type="scientific">Thiohalorhabdus methylotrophus</name>
    <dbReference type="NCBI Taxonomy" id="3242694"/>
    <lineage>
        <taxon>Bacteria</taxon>
        <taxon>Pseudomonadati</taxon>
        <taxon>Pseudomonadota</taxon>
        <taxon>Gammaproteobacteria</taxon>
        <taxon>Thiohalorhabdales</taxon>
        <taxon>Thiohalorhabdaceae</taxon>
        <taxon>Thiohalorhabdus</taxon>
    </lineage>
</organism>
<proteinExistence type="predicted"/>
<name>A0ABV4TYS6_9GAMM</name>
<sequence>MAGKESGFTDREVQTANTTMIMTILNALEEKGVLAEAEVNRLLEVAAESTRQHGNDINQGAGDFIENAVLASRRS</sequence>
<comment type="caution">
    <text evidence="1">The sequence shown here is derived from an EMBL/GenBank/DDBJ whole genome shotgun (WGS) entry which is preliminary data.</text>
</comment>
<dbReference type="Proteomes" id="UP001575181">
    <property type="component" value="Unassembled WGS sequence"/>
</dbReference>
<evidence type="ECO:0000313" key="2">
    <source>
        <dbReference type="Proteomes" id="UP001575181"/>
    </source>
</evidence>
<reference evidence="1 2" key="1">
    <citation type="submission" date="2024-08" db="EMBL/GenBank/DDBJ databases">
        <title>Whole-genome sequencing of halo(alkali)philic microorganisms from hypersaline lakes.</title>
        <authorList>
            <person name="Sorokin D.Y."/>
            <person name="Merkel A.Y."/>
            <person name="Messina E."/>
            <person name="Yakimov M."/>
        </authorList>
    </citation>
    <scope>NUCLEOTIDE SEQUENCE [LARGE SCALE GENOMIC DNA]</scope>
    <source>
        <strain evidence="1 2">Cl-TMA</strain>
    </source>
</reference>
<evidence type="ECO:0000313" key="1">
    <source>
        <dbReference type="EMBL" id="MFA9462479.1"/>
    </source>
</evidence>